<evidence type="ECO:0000313" key="2">
    <source>
        <dbReference type="EMBL" id="KKK71085.1"/>
    </source>
</evidence>
<dbReference type="EMBL" id="LAZR01057894">
    <property type="protein sequence ID" value="KKK71085.1"/>
    <property type="molecule type" value="Genomic_DNA"/>
</dbReference>
<feature type="non-terminal residue" evidence="2">
    <location>
        <position position="1"/>
    </location>
</feature>
<accession>A0A0F8YBN6</accession>
<sequence length="32" mass="3632">IELPPFLDRNHPDCVVKKPKVEPETETDGDRG</sequence>
<feature type="region of interest" description="Disordered" evidence="1">
    <location>
        <begin position="1"/>
        <end position="32"/>
    </location>
</feature>
<reference evidence="2" key="1">
    <citation type="journal article" date="2015" name="Nature">
        <title>Complex archaea that bridge the gap between prokaryotes and eukaryotes.</title>
        <authorList>
            <person name="Spang A."/>
            <person name="Saw J.H."/>
            <person name="Jorgensen S.L."/>
            <person name="Zaremba-Niedzwiedzka K."/>
            <person name="Martijn J."/>
            <person name="Lind A.E."/>
            <person name="van Eijk R."/>
            <person name="Schleper C."/>
            <person name="Guy L."/>
            <person name="Ettema T.J."/>
        </authorList>
    </citation>
    <scope>NUCLEOTIDE SEQUENCE</scope>
</reference>
<evidence type="ECO:0000256" key="1">
    <source>
        <dbReference type="SAM" id="MobiDB-lite"/>
    </source>
</evidence>
<feature type="compositionally biased region" description="Basic and acidic residues" evidence="1">
    <location>
        <begin position="8"/>
        <end position="32"/>
    </location>
</feature>
<dbReference type="AlphaFoldDB" id="A0A0F8YBN6"/>
<name>A0A0F8YBN6_9ZZZZ</name>
<comment type="caution">
    <text evidence="2">The sequence shown here is derived from an EMBL/GenBank/DDBJ whole genome shotgun (WGS) entry which is preliminary data.</text>
</comment>
<proteinExistence type="predicted"/>
<protein>
    <submittedName>
        <fullName evidence="2">Uncharacterized protein</fullName>
    </submittedName>
</protein>
<gene>
    <name evidence="2" type="ORF">LCGC14_2917500</name>
</gene>
<organism evidence="2">
    <name type="scientific">marine sediment metagenome</name>
    <dbReference type="NCBI Taxonomy" id="412755"/>
    <lineage>
        <taxon>unclassified sequences</taxon>
        <taxon>metagenomes</taxon>
        <taxon>ecological metagenomes</taxon>
    </lineage>
</organism>